<evidence type="ECO:0000313" key="1">
    <source>
        <dbReference type="EMBL" id="KAJ5085603.1"/>
    </source>
</evidence>
<keyword evidence="2" id="KW-1185">Reference proteome</keyword>
<dbReference type="GeneID" id="81361844"/>
<sequence length="143" mass="15513">MSQSEFTFLAQVVKPINVLVVDSTGCGWATQERGAVGVFVKLPMTSCTRSRPDVAASGAGEITQDGWFSKNWEGCSFDHPPAHVHAIPPYIILYHSGQQACRVHSWGIELKGLGPRPVKALLVDFRCMDLAMAPNEEATILCG</sequence>
<dbReference type="AlphaFoldDB" id="A0A9W9JXW1"/>
<reference evidence="1" key="1">
    <citation type="submission" date="2022-11" db="EMBL/GenBank/DDBJ databases">
        <authorList>
            <person name="Petersen C."/>
        </authorList>
    </citation>
    <scope>NUCLEOTIDE SEQUENCE</scope>
    <source>
        <strain evidence="1">IBT 30761</strain>
    </source>
</reference>
<organism evidence="1 2">
    <name type="scientific">Penicillium argentinense</name>
    <dbReference type="NCBI Taxonomy" id="1131581"/>
    <lineage>
        <taxon>Eukaryota</taxon>
        <taxon>Fungi</taxon>
        <taxon>Dikarya</taxon>
        <taxon>Ascomycota</taxon>
        <taxon>Pezizomycotina</taxon>
        <taxon>Eurotiomycetes</taxon>
        <taxon>Eurotiomycetidae</taxon>
        <taxon>Eurotiales</taxon>
        <taxon>Aspergillaceae</taxon>
        <taxon>Penicillium</taxon>
    </lineage>
</organism>
<evidence type="ECO:0000313" key="2">
    <source>
        <dbReference type="Proteomes" id="UP001149074"/>
    </source>
</evidence>
<dbReference type="Proteomes" id="UP001149074">
    <property type="component" value="Unassembled WGS sequence"/>
</dbReference>
<gene>
    <name evidence="1" type="ORF">N7532_010374</name>
</gene>
<reference evidence="1" key="2">
    <citation type="journal article" date="2023" name="IMA Fungus">
        <title>Comparative genomic study of the Penicillium genus elucidates a diverse pangenome and 15 lateral gene transfer events.</title>
        <authorList>
            <person name="Petersen C."/>
            <person name="Sorensen T."/>
            <person name="Nielsen M.R."/>
            <person name="Sondergaard T.E."/>
            <person name="Sorensen J.L."/>
            <person name="Fitzpatrick D.A."/>
            <person name="Frisvad J.C."/>
            <person name="Nielsen K.L."/>
        </authorList>
    </citation>
    <scope>NUCLEOTIDE SEQUENCE</scope>
    <source>
        <strain evidence="1">IBT 30761</strain>
    </source>
</reference>
<proteinExistence type="predicted"/>
<protein>
    <submittedName>
        <fullName evidence="1">Uncharacterized protein</fullName>
    </submittedName>
</protein>
<name>A0A9W9JXW1_9EURO</name>
<comment type="caution">
    <text evidence="1">The sequence shown here is derived from an EMBL/GenBank/DDBJ whole genome shotgun (WGS) entry which is preliminary data.</text>
</comment>
<dbReference type="EMBL" id="JAPQKI010000010">
    <property type="protein sequence ID" value="KAJ5085603.1"/>
    <property type="molecule type" value="Genomic_DNA"/>
</dbReference>
<accession>A0A9W9JXW1</accession>
<dbReference type="RefSeq" id="XP_056470281.1">
    <property type="nucleotide sequence ID" value="XM_056622865.1"/>
</dbReference>